<dbReference type="CDD" id="cd02042">
    <property type="entry name" value="ParAB_family"/>
    <property type="match status" value="1"/>
</dbReference>
<organism evidence="2 3">
    <name type="scientific">Mesosutterella multiformis</name>
    <dbReference type="NCBI Taxonomy" id="2259133"/>
    <lineage>
        <taxon>Bacteria</taxon>
        <taxon>Pseudomonadati</taxon>
        <taxon>Pseudomonadota</taxon>
        <taxon>Betaproteobacteria</taxon>
        <taxon>Burkholderiales</taxon>
        <taxon>Sutterellaceae</taxon>
        <taxon>Mesosutterella</taxon>
    </lineage>
</organism>
<dbReference type="Proteomes" id="UP000266091">
    <property type="component" value="Unassembled WGS sequence"/>
</dbReference>
<dbReference type="InterPro" id="IPR027417">
    <property type="entry name" value="P-loop_NTPase"/>
</dbReference>
<dbReference type="AlphaFoldDB" id="A0A388SDS2"/>
<dbReference type="Gene3D" id="3.40.50.300">
    <property type="entry name" value="P-loop containing nucleotide triphosphate hydrolases"/>
    <property type="match status" value="1"/>
</dbReference>
<gene>
    <name evidence="2" type="ORF">MESMUL_18020</name>
</gene>
<dbReference type="PIRSF" id="PIRSF009320">
    <property type="entry name" value="Nuc_binding_HP_1000"/>
    <property type="match status" value="1"/>
</dbReference>
<keyword evidence="3" id="KW-1185">Reference proteome</keyword>
<feature type="domain" description="CobQ/CobB/MinD/ParA nucleotide binding" evidence="1">
    <location>
        <begin position="3"/>
        <end position="144"/>
    </location>
</feature>
<comment type="caution">
    <text evidence="2">The sequence shown here is derived from an EMBL/GenBank/DDBJ whole genome shotgun (WGS) entry which is preliminary data.</text>
</comment>
<evidence type="ECO:0000259" key="1">
    <source>
        <dbReference type="Pfam" id="PF01656"/>
    </source>
</evidence>
<dbReference type="EMBL" id="BGZJ01000002">
    <property type="protein sequence ID" value="GBO94448.1"/>
    <property type="molecule type" value="Genomic_DNA"/>
</dbReference>
<evidence type="ECO:0000313" key="3">
    <source>
        <dbReference type="Proteomes" id="UP000266091"/>
    </source>
</evidence>
<accession>A0A388SDS2</accession>
<dbReference type="RefSeq" id="WP_116270708.1">
    <property type="nucleotide sequence ID" value="NZ_BGZJ01000002.1"/>
</dbReference>
<dbReference type="InterPro" id="IPR002586">
    <property type="entry name" value="CobQ/CobB/MinD/ParA_Nub-bd_dom"/>
</dbReference>
<reference evidence="2 3" key="1">
    <citation type="journal article" date="2018" name="Int. J. Syst. Evol. Microbiol.">
        <title>Mesosutterella multiformis gen. nov., sp. nov., a member of the family Sutterellaceae and Sutterella megalosphaeroides sp. nov., isolated from human faeces.</title>
        <authorList>
            <person name="Sakamoto M."/>
            <person name="Ikeyama N."/>
            <person name="Kunihiro T."/>
            <person name="Iino T."/>
            <person name="Yuki M."/>
            <person name="Ohkuma M."/>
        </authorList>
    </citation>
    <scope>NUCLEOTIDE SEQUENCE [LARGE SCALE GENOMIC DNA]</scope>
    <source>
        <strain evidence="2 3">4NBBH2</strain>
    </source>
</reference>
<dbReference type="PANTHER" id="PTHR13696">
    <property type="entry name" value="P-LOOP CONTAINING NUCLEOSIDE TRIPHOSPHATE HYDROLASE"/>
    <property type="match status" value="1"/>
</dbReference>
<sequence>MIIAVASTKGGTGKTTAALQVALYLLVQKKAKVCLVDADVQGSSNLAIQSREKNLVSPKLRTEVITDGGEILTRVPKLNEKYEYVVIDVGGRETDALRASMAICDTLLIPCRPTGLDLLAFTLNIRDVIQKAREEAGAKFKAFVFISQAHTRMTKNDHEVVQFLRSLDDIKYVDAKLTSRVVFEEAGNHGLSVYEMKPRNEKACAEVRHLVNQTVLAK</sequence>
<dbReference type="InterPro" id="IPR050678">
    <property type="entry name" value="DNA_Partitioning_ATPase"/>
</dbReference>
<evidence type="ECO:0000313" key="2">
    <source>
        <dbReference type="EMBL" id="GBO94448.1"/>
    </source>
</evidence>
<accession>A0A401LIX0</accession>
<dbReference type="SUPFAM" id="SSF52540">
    <property type="entry name" value="P-loop containing nucleoside triphosphate hydrolases"/>
    <property type="match status" value="1"/>
</dbReference>
<dbReference type="PANTHER" id="PTHR13696:SF96">
    <property type="entry name" value="COBQ_COBB_MIND_PARA NUCLEOTIDE BINDING DOMAIN-CONTAINING PROTEIN"/>
    <property type="match status" value="1"/>
</dbReference>
<dbReference type="Pfam" id="PF01656">
    <property type="entry name" value="CbiA"/>
    <property type="match status" value="1"/>
</dbReference>
<name>A0A388SDS2_9BURK</name>
<dbReference type="OrthoDB" id="69313at2"/>
<protein>
    <submittedName>
        <fullName evidence="2">Chromosome partitioning protein ParA</fullName>
    </submittedName>
</protein>
<proteinExistence type="predicted"/>